<dbReference type="InterPro" id="IPR002019">
    <property type="entry name" value="Urease_beta-like"/>
</dbReference>
<dbReference type="Proteomes" id="UP000051845">
    <property type="component" value="Unassembled WGS sequence"/>
</dbReference>
<evidence type="ECO:0000313" key="5">
    <source>
        <dbReference type="Proteomes" id="UP000051845"/>
    </source>
</evidence>
<dbReference type="HAMAP" id="MF_01954">
    <property type="entry name" value="Urease_beta"/>
    <property type="match status" value="1"/>
</dbReference>
<dbReference type="NCBIfam" id="TIGR00192">
    <property type="entry name" value="urease_beta"/>
    <property type="match status" value="1"/>
</dbReference>
<keyword evidence="1 3" id="KW-0378">Hydrolase</keyword>
<dbReference type="EC" id="3.5.1.5" evidence="3"/>
<dbReference type="GO" id="GO:0035550">
    <property type="term" value="C:urease complex"/>
    <property type="evidence" value="ECO:0007669"/>
    <property type="project" value="InterPro"/>
</dbReference>
<dbReference type="UniPathway" id="UPA00258">
    <property type="reaction ID" value="UER00370"/>
</dbReference>
<gene>
    <name evidence="3" type="primary">ureB</name>
    <name evidence="4" type="ORF">FC82_GL001158</name>
</gene>
<dbReference type="GO" id="GO:0043419">
    <property type="term" value="P:urea catabolic process"/>
    <property type="evidence" value="ECO:0007669"/>
    <property type="project" value="UniProtKB-UniRule"/>
</dbReference>
<dbReference type="PATRIC" id="fig|1423733.4.peg.1221"/>
<dbReference type="NCBIfam" id="NF009682">
    <property type="entry name" value="PRK13203.1"/>
    <property type="match status" value="1"/>
</dbReference>
<dbReference type="STRING" id="33960.TY91_16460"/>
<dbReference type="PANTHER" id="PTHR33569:SF1">
    <property type="entry name" value="UREASE"/>
    <property type="match status" value="1"/>
</dbReference>
<evidence type="ECO:0000256" key="3">
    <source>
        <dbReference type="HAMAP-Rule" id="MF_01954"/>
    </source>
</evidence>
<proteinExistence type="inferred from homology"/>
<evidence type="ECO:0000256" key="1">
    <source>
        <dbReference type="ARBA" id="ARBA00022801"/>
    </source>
</evidence>
<dbReference type="SUPFAM" id="SSF51278">
    <property type="entry name" value="Urease, beta-subunit"/>
    <property type="match status" value="1"/>
</dbReference>
<evidence type="ECO:0000256" key="2">
    <source>
        <dbReference type="ARBA" id="ARBA00047778"/>
    </source>
</evidence>
<evidence type="ECO:0000313" key="4">
    <source>
        <dbReference type="EMBL" id="KRM76677.1"/>
    </source>
</evidence>
<comment type="similarity">
    <text evidence="3">Belongs to the urease beta subunit family.</text>
</comment>
<comment type="catalytic activity">
    <reaction evidence="2 3">
        <text>urea + 2 H2O + H(+) = hydrogencarbonate + 2 NH4(+)</text>
        <dbReference type="Rhea" id="RHEA:20557"/>
        <dbReference type="ChEBI" id="CHEBI:15377"/>
        <dbReference type="ChEBI" id="CHEBI:15378"/>
        <dbReference type="ChEBI" id="CHEBI:16199"/>
        <dbReference type="ChEBI" id="CHEBI:17544"/>
        <dbReference type="ChEBI" id="CHEBI:28938"/>
        <dbReference type="EC" id="3.5.1.5"/>
    </reaction>
</comment>
<comment type="subcellular location">
    <subcellularLocation>
        <location evidence="3">Cytoplasm</location>
    </subcellularLocation>
</comment>
<comment type="caution">
    <text evidence="4">The sequence shown here is derived from an EMBL/GenBank/DDBJ whole genome shotgun (WGS) entry which is preliminary data.</text>
</comment>
<dbReference type="Gene3D" id="2.10.150.10">
    <property type="entry name" value="Urease, beta subunit"/>
    <property type="match status" value="1"/>
</dbReference>
<dbReference type="InterPro" id="IPR036461">
    <property type="entry name" value="Urease_betasu_sf"/>
</dbReference>
<dbReference type="EMBL" id="AYYR01000022">
    <property type="protein sequence ID" value="KRM76677.1"/>
    <property type="molecule type" value="Genomic_DNA"/>
</dbReference>
<keyword evidence="3" id="KW-0963">Cytoplasm</keyword>
<organism evidence="4 5">
    <name type="scientific">Secundilactobacillus collinoides DSM 20515 = JCM 1123</name>
    <dbReference type="NCBI Taxonomy" id="1423733"/>
    <lineage>
        <taxon>Bacteria</taxon>
        <taxon>Bacillati</taxon>
        <taxon>Bacillota</taxon>
        <taxon>Bacilli</taxon>
        <taxon>Lactobacillales</taxon>
        <taxon>Lactobacillaceae</taxon>
        <taxon>Secundilactobacillus</taxon>
    </lineage>
</organism>
<dbReference type="Pfam" id="PF00699">
    <property type="entry name" value="Urease_beta"/>
    <property type="match status" value="1"/>
</dbReference>
<protein>
    <recommendedName>
        <fullName evidence="3">Urease subunit beta</fullName>
        <ecNumber evidence="3">3.5.1.5</ecNumber>
    </recommendedName>
    <alternativeName>
        <fullName evidence="3">Urea amidohydrolase subunit beta</fullName>
    </alternativeName>
</protein>
<comment type="pathway">
    <text evidence="3">Nitrogen metabolism; urea degradation; CO(2) and NH(3) from urea (urease route): step 1/1.</text>
</comment>
<dbReference type="CDD" id="cd00407">
    <property type="entry name" value="Urease_beta"/>
    <property type="match status" value="1"/>
</dbReference>
<name>A0A0R2BD60_SECCO</name>
<accession>A0A0R2BD60</accession>
<dbReference type="AlphaFoldDB" id="A0A0R2BD60"/>
<sequence length="103" mass="11403">MKIGEVLPASGDIELNKGRKTIQLAVVNTGDRPVQIGSHYHFYEVNAALKFDRQKAFGYHLNVPAGMAVRFEPQDEKTVELVAISGKREVYGMNGKTNGKLDK</sequence>
<comment type="subunit">
    <text evidence="3">Heterotrimer of UreA (gamma), UreB (beta) and UreC (alpha) subunits. Three heterotrimers associate to form the active enzyme.</text>
</comment>
<reference evidence="4 5" key="1">
    <citation type="journal article" date="2015" name="Genome Announc.">
        <title>Expanding the biotechnology potential of lactobacilli through comparative genomics of 213 strains and associated genera.</title>
        <authorList>
            <person name="Sun Z."/>
            <person name="Harris H.M."/>
            <person name="McCann A."/>
            <person name="Guo C."/>
            <person name="Argimon S."/>
            <person name="Zhang W."/>
            <person name="Yang X."/>
            <person name="Jeffery I.B."/>
            <person name="Cooney J.C."/>
            <person name="Kagawa T.F."/>
            <person name="Liu W."/>
            <person name="Song Y."/>
            <person name="Salvetti E."/>
            <person name="Wrobel A."/>
            <person name="Rasinkangas P."/>
            <person name="Parkhill J."/>
            <person name="Rea M.C."/>
            <person name="O'Sullivan O."/>
            <person name="Ritari J."/>
            <person name="Douillard F.P."/>
            <person name="Paul Ross R."/>
            <person name="Yang R."/>
            <person name="Briner A.E."/>
            <person name="Felis G.E."/>
            <person name="de Vos W.M."/>
            <person name="Barrangou R."/>
            <person name="Klaenhammer T.R."/>
            <person name="Caufield P.W."/>
            <person name="Cui Y."/>
            <person name="Zhang H."/>
            <person name="O'Toole P.W."/>
        </authorList>
    </citation>
    <scope>NUCLEOTIDE SEQUENCE [LARGE SCALE GENOMIC DNA]</scope>
    <source>
        <strain evidence="4 5">DSM 20515</strain>
    </source>
</reference>
<dbReference type="InterPro" id="IPR050069">
    <property type="entry name" value="Urease_subunit"/>
</dbReference>
<dbReference type="GO" id="GO:0009039">
    <property type="term" value="F:urease activity"/>
    <property type="evidence" value="ECO:0007669"/>
    <property type="project" value="UniProtKB-UniRule"/>
</dbReference>
<dbReference type="FunFam" id="2.10.150.10:FF:000001">
    <property type="entry name" value="Urease subunit beta"/>
    <property type="match status" value="1"/>
</dbReference>
<dbReference type="PANTHER" id="PTHR33569">
    <property type="entry name" value="UREASE"/>
    <property type="match status" value="1"/>
</dbReference>
<dbReference type="RefSeq" id="WP_054759482.1">
    <property type="nucleotide sequence ID" value="NZ_AYYR01000022.1"/>
</dbReference>